<dbReference type="InterPro" id="IPR053900">
    <property type="entry name" value="C5orf34-like_dom"/>
</dbReference>
<feature type="region of interest" description="Disordered" evidence="3">
    <location>
        <begin position="823"/>
        <end position="957"/>
    </location>
</feature>
<feature type="compositionally biased region" description="Acidic residues" evidence="3">
    <location>
        <begin position="866"/>
        <end position="876"/>
    </location>
</feature>
<evidence type="ECO:0000256" key="3">
    <source>
        <dbReference type="SAM" id="MobiDB-lite"/>
    </source>
</evidence>
<dbReference type="Pfam" id="PF15016">
    <property type="entry name" value="C5orf34_C"/>
    <property type="match status" value="1"/>
</dbReference>
<dbReference type="InterPro" id="IPR029294">
    <property type="entry name" value="hSH3"/>
</dbReference>
<feature type="region of interest" description="Disordered" evidence="3">
    <location>
        <begin position="686"/>
        <end position="705"/>
    </location>
</feature>
<protein>
    <recommendedName>
        <fullName evidence="4">SH3 domain-containing protein</fullName>
    </recommendedName>
</protein>
<dbReference type="InterPro" id="IPR027830">
    <property type="entry name" value="C5orf34-like_N"/>
</dbReference>
<dbReference type="PANTHER" id="PTHR34531:SF1">
    <property type="entry name" value="CHROMOSOME 5 OPEN READING FRAME 34"/>
    <property type="match status" value="1"/>
</dbReference>
<dbReference type="InterPro" id="IPR053901">
    <property type="entry name" value="C5orf34-like"/>
</dbReference>
<feature type="region of interest" description="Disordered" evidence="3">
    <location>
        <begin position="1094"/>
        <end position="1126"/>
    </location>
</feature>
<dbReference type="Gene3D" id="2.30.30.40">
    <property type="entry name" value="SH3 Domains"/>
    <property type="match status" value="2"/>
</dbReference>
<feature type="compositionally biased region" description="Basic and acidic residues" evidence="3">
    <location>
        <begin position="1117"/>
        <end position="1126"/>
    </location>
</feature>
<feature type="compositionally biased region" description="Polar residues" evidence="3">
    <location>
        <begin position="747"/>
        <end position="761"/>
    </location>
</feature>
<evidence type="ECO:0000259" key="4">
    <source>
        <dbReference type="PROSITE" id="PS50002"/>
    </source>
</evidence>
<sequence length="1221" mass="136754">MCSVRFMVMYVDESVDVFYADGRRLQLSPCGSEFMVEKHMSPSAHPLQPRERVRQRTRFAISEYKTLVLNALEFRNKYATHPYLPEELITVEFSKMFTSAITEVEWPGSDSCTTDPHGEITVCSVDGHAKLVLSSSGEEFTVEFICHCSQNEVESQYLQLQGHQHKSTCSLFSLSSKSATFKSLNLSEASSGAWMGHHGTVVNTPNTERLESTSLKSGKTDAYTRVIQQYSRALFPQMWSYPLSLAFKHWESQKSKLNTVDGQNGKGSTEPQTGLKTKLPKPLPLKCPSPHQHRWRYDAVNPGLLEQEEEITAELVKVVWCKGIIYRIVDGVIPMVEISPGDGSTIRSNGVLANYFTHYKAGAAHRDAVECVYYLCGLPPDVPGQLYSVQSVVTRASRILKCFIQARSSLRSPLSLYCWNEAALCDCARVVQEVMVAGTGYFKALSDGTVEVLFLDGVRVQMMWKSDTHTPAQYGEMEQRLKTETHRWCQLSLPDGHQTLVQVETDQTYQRYVSAVVQWCDWVKQTDQSMNAMGVSLSDSAHSDIPQPITCRSVVSELEKIKRFNFLLENSPVLHPTGRSLSCERSSDQPEIELTENCISEALQKTSKAIKDIDTLLSDRSAAVLLHRHSRTGWATFSNVQSLTSRFNSLAGESMYSQPAQNNQFRSAGSHDQNPMLIPKPVKLKPVDMNKGTVSKPMPKPLMVKPNFTVNSMETRFNPPVSSNKTNGDSGSVPVGVKLLNKGKLENANTQAPSGARSQSPSRPPIMQKPVLHEKISTAQGTATSDLSVPKKKTLPSVFALGTCPTKPQRPPHVNLDKFRENVSNTSNPEESFPLPPPLLPDRLSITSETPPPPPDFRFPPAPPSVDEEGYYDDTDVISRTETSLGKSSNDAEESDEEMYEDLDHNWPENNKETKEEKTPKESKELKKKLEKEEKKRLEQEKKEKKEREKREQEARKKFKIKGPIAVVETVKASVDHKGGKNKLPLKQGESIEIVCKTENPKDYWLARNSEGHYGFVKPDTLDVVRSTQDGEQEVYDDVGAGDDTLPDAECDTDIYDCTDDPQADFSFLPPPPPDPPLFSDACVTDETYDDIIQADFPPPPPSPNSFPKFSSTSKTDVMDPKKKKKFEKEEKEFRKKFKYNAEIEVLYQATVLQSLSIKKFGNKDLPIKPGEIIDVISHPVDDKIIARNSEGKFGYVSTANLEDDGCIYDDVGDECIYDND</sequence>
<dbReference type="Pfam" id="PF22834">
    <property type="entry name" value="Polo_box_4"/>
    <property type="match status" value="1"/>
</dbReference>
<dbReference type="Pfam" id="PF15025">
    <property type="entry name" value="C5orf34-like_N"/>
    <property type="match status" value="1"/>
</dbReference>
<dbReference type="Pfam" id="PF22833">
    <property type="entry name" value="C5orf34_2nd"/>
    <property type="match status" value="1"/>
</dbReference>
<feature type="compositionally biased region" description="Polar residues" evidence="3">
    <location>
        <begin position="716"/>
        <end position="730"/>
    </location>
</feature>
<dbReference type="SUPFAM" id="SSF50044">
    <property type="entry name" value="SH3-domain"/>
    <property type="match status" value="2"/>
</dbReference>
<dbReference type="Pfam" id="PF14603">
    <property type="entry name" value="hSH3"/>
    <property type="match status" value="2"/>
</dbReference>
<dbReference type="InterPro" id="IPR036028">
    <property type="entry name" value="SH3-like_dom_sf"/>
</dbReference>
<dbReference type="Proteomes" id="UP001558613">
    <property type="component" value="Unassembled WGS sequence"/>
</dbReference>
<evidence type="ECO:0000313" key="6">
    <source>
        <dbReference type="Proteomes" id="UP001558613"/>
    </source>
</evidence>
<feature type="domain" description="SH3" evidence="4">
    <location>
        <begin position="966"/>
        <end position="1027"/>
    </location>
</feature>
<accession>A0ABR3NA47</accession>
<dbReference type="PANTHER" id="PTHR34531">
    <property type="entry name" value="ZGC:153352"/>
    <property type="match status" value="1"/>
</dbReference>
<evidence type="ECO:0000256" key="2">
    <source>
        <dbReference type="PROSITE-ProRule" id="PRU00192"/>
    </source>
</evidence>
<feature type="compositionally biased region" description="Pro residues" evidence="3">
    <location>
        <begin position="850"/>
        <end position="864"/>
    </location>
</feature>
<dbReference type="InterPro" id="IPR053899">
    <property type="entry name" value="C5orf34-like_2nd"/>
</dbReference>
<evidence type="ECO:0000256" key="1">
    <source>
        <dbReference type="ARBA" id="ARBA00022443"/>
    </source>
</evidence>
<comment type="caution">
    <text evidence="5">The sequence shown here is derived from an EMBL/GenBank/DDBJ whole genome shotgun (WGS) entry which is preliminary data.</text>
</comment>
<dbReference type="InterPro" id="IPR001452">
    <property type="entry name" value="SH3_domain"/>
</dbReference>
<feature type="compositionally biased region" description="Polar residues" evidence="3">
    <location>
        <begin position="878"/>
        <end position="889"/>
    </location>
</feature>
<name>A0ABR3NA47_9TELE</name>
<evidence type="ECO:0000313" key="5">
    <source>
        <dbReference type="EMBL" id="KAL1273706.1"/>
    </source>
</evidence>
<gene>
    <name evidence="5" type="ORF">QQF64_026520</name>
</gene>
<dbReference type="PROSITE" id="PS50002">
    <property type="entry name" value="SH3"/>
    <property type="match status" value="1"/>
</dbReference>
<organism evidence="5 6">
    <name type="scientific">Cirrhinus molitorella</name>
    <name type="common">mud carp</name>
    <dbReference type="NCBI Taxonomy" id="172907"/>
    <lineage>
        <taxon>Eukaryota</taxon>
        <taxon>Metazoa</taxon>
        <taxon>Chordata</taxon>
        <taxon>Craniata</taxon>
        <taxon>Vertebrata</taxon>
        <taxon>Euteleostomi</taxon>
        <taxon>Actinopterygii</taxon>
        <taxon>Neopterygii</taxon>
        <taxon>Teleostei</taxon>
        <taxon>Ostariophysi</taxon>
        <taxon>Cypriniformes</taxon>
        <taxon>Cyprinidae</taxon>
        <taxon>Labeoninae</taxon>
        <taxon>Labeonini</taxon>
        <taxon>Cirrhinus</taxon>
    </lineage>
</organism>
<feature type="compositionally biased region" description="Low complexity" evidence="3">
    <location>
        <begin position="1106"/>
        <end position="1116"/>
    </location>
</feature>
<dbReference type="EMBL" id="JAYMGO010000005">
    <property type="protein sequence ID" value="KAL1273706.1"/>
    <property type="molecule type" value="Genomic_DNA"/>
</dbReference>
<feature type="compositionally biased region" description="Basic and acidic residues" evidence="3">
    <location>
        <begin position="902"/>
        <end position="956"/>
    </location>
</feature>
<feature type="region of interest" description="Disordered" evidence="3">
    <location>
        <begin position="716"/>
        <end position="767"/>
    </location>
</feature>
<feature type="region of interest" description="Disordered" evidence="3">
    <location>
        <begin position="1033"/>
        <end position="1054"/>
    </location>
</feature>
<reference evidence="5 6" key="1">
    <citation type="submission" date="2023-09" db="EMBL/GenBank/DDBJ databases">
        <authorList>
            <person name="Wang M."/>
        </authorList>
    </citation>
    <scope>NUCLEOTIDE SEQUENCE [LARGE SCALE GENOMIC DNA]</scope>
    <source>
        <strain evidence="5">GT-2023</strain>
        <tissue evidence="5">Liver</tissue>
    </source>
</reference>
<feature type="compositionally biased region" description="Acidic residues" evidence="3">
    <location>
        <begin position="891"/>
        <end position="901"/>
    </location>
</feature>
<feature type="compositionally biased region" description="Polar residues" evidence="3">
    <location>
        <begin position="257"/>
        <end position="274"/>
    </location>
</feature>
<keyword evidence="1 2" id="KW-0728">SH3 domain</keyword>
<feature type="region of interest" description="Disordered" evidence="3">
    <location>
        <begin position="257"/>
        <end position="283"/>
    </location>
</feature>
<dbReference type="InterPro" id="IPR027865">
    <property type="entry name" value="C5orf34-like_C"/>
</dbReference>
<keyword evidence="6" id="KW-1185">Reference proteome</keyword>
<proteinExistence type="predicted"/>